<dbReference type="GO" id="GO:0061343">
    <property type="term" value="P:cell adhesion involved in heart morphogenesis"/>
    <property type="evidence" value="ECO:0007669"/>
    <property type="project" value="TreeGrafter"/>
</dbReference>
<name>A0AAU9TMB4_EUPED</name>
<reference evidence="1" key="1">
    <citation type="submission" date="2022-03" db="EMBL/GenBank/DDBJ databases">
        <authorList>
            <person name="Tunstrom K."/>
        </authorList>
    </citation>
    <scope>NUCLEOTIDE SEQUENCE</scope>
</reference>
<dbReference type="GO" id="GO:0031012">
    <property type="term" value="C:extracellular matrix"/>
    <property type="evidence" value="ECO:0007669"/>
    <property type="project" value="TreeGrafter"/>
</dbReference>
<keyword evidence="2" id="KW-1185">Reference proteome</keyword>
<protein>
    <recommendedName>
        <fullName evidence="3">Endonuclease/exonuclease/phosphatase domain-containing protein</fullName>
    </recommendedName>
</protein>
<comment type="caution">
    <text evidence="1">The sequence shown here is derived from an EMBL/GenBank/DDBJ whole genome shotgun (WGS) entry which is preliminary data.</text>
</comment>
<evidence type="ECO:0008006" key="3">
    <source>
        <dbReference type="Google" id="ProtNLM"/>
    </source>
</evidence>
<organism evidence="1 2">
    <name type="scientific">Euphydryas editha</name>
    <name type="common">Edith's checkerspot</name>
    <dbReference type="NCBI Taxonomy" id="104508"/>
    <lineage>
        <taxon>Eukaryota</taxon>
        <taxon>Metazoa</taxon>
        <taxon>Ecdysozoa</taxon>
        <taxon>Arthropoda</taxon>
        <taxon>Hexapoda</taxon>
        <taxon>Insecta</taxon>
        <taxon>Pterygota</taxon>
        <taxon>Neoptera</taxon>
        <taxon>Endopterygota</taxon>
        <taxon>Lepidoptera</taxon>
        <taxon>Glossata</taxon>
        <taxon>Ditrysia</taxon>
        <taxon>Papilionoidea</taxon>
        <taxon>Nymphalidae</taxon>
        <taxon>Nymphalinae</taxon>
        <taxon>Euphydryas</taxon>
    </lineage>
</organism>
<dbReference type="SUPFAM" id="SSF56219">
    <property type="entry name" value="DNase I-like"/>
    <property type="match status" value="1"/>
</dbReference>
<dbReference type="EMBL" id="CAKOGL010000007">
    <property type="protein sequence ID" value="CAH2088744.1"/>
    <property type="molecule type" value="Genomic_DNA"/>
</dbReference>
<proteinExistence type="predicted"/>
<dbReference type="InterPro" id="IPR036691">
    <property type="entry name" value="Endo/exonu/phosph_ase_sf"/>
</dbReference>
<accession>A0AAU9TMB4</accession>
<evidence type="ECO:0000313" key="2">
    <source>
        <dbReference type="Proteomes" id="UP001153954"/>
    </source>
</evidence>
<dbReference type="Gene3D" id="3.60.10.10">
    <property type="entry name" value="Endonuclease/exonuclease/phosphatase"/>
    <property type="match status" value="1"/>
</dbReference>
<dbReference type="PANTHER" id="PTHR33395:SF22">
    <property type="entry name" value="REVERSE TRANSCRIPTASE DOMAIN-CONTAINING PROTEIN"/>
    <property type="match status" value="1"/>
</dbReference>
<sequence>MYELDNIQIAQSNFHTINDFSRHTTIQKSDFTIISQNIRSIYNNFDDLLITLSEFKFQADLITLTEGWIDPHKPIPQMDNYTHFVTSRHINRSDGVVVYIKCNHKTIVQEINLKHASCLQVKVGNYTILCIYRSPSNLNAENFINSLNTHLVTLHTQNNIIITGDININLIQKSSETSQERSNRLHYLNTLATHGLLPGHTLPTRDRSCIDHFILKLDRYMGTCASITVLDSTVTDHKMLFLKPSYLAKSNYNTSKIKSSINMEGALTYLKNSNITDLIYYNNPIILTNKLISILKQCILSNTITRTIPNKKRLIKPWITLGIVRCIRNRNAMQAKLRADPHNEILKITYRRYRNFCNSVIKKVKRKYEKEDLAKSIKNPKTLWKKINTLTYRNQPKTQNLELLNLNASPQNSVNSVNDYFSNIGKNLAKEIIPVTTLHNRADIISPNCSQVSSFVLLETDPHEVYLTIMSLKTDSAPGWDGVSTKFLKYTRELCSCAHNNSFG</sequence>
<evidence type="ECO:0000313" key="1">
    <source>
        <dbReference type="EMBL" id="CAH2088744.1"/>
    </source>
</evidence>
<dbReference type="GO" id="GO:0007508">
    <property type="term" value="P:larval heart development"/>
    <property type="evidence" value="ECO:0007669"/>
    <property type="project" value="TreeGrafter"/>
</dbReference>
<dbReference type="Proteomes" id="UP001153954">
    <property type="component" value="Unassembled WGS sequence"/>
</dbReference>
<gene>
    <name evidence="1" type="ORF">EEDITHA_LOCUS4880</name>
</gene>
<dbReference type="PANTHER" id="PTHR33395">
    <property type="entry name" value="TRANSCRIPTASE, PUTATIVE-RELATED-RELATED"/>
    <property type="match status" value="1"/>
</dbReference>
<dbReference type="AlphaFoldDB" id="A0AAU9TMB4"/>